<keyword evidence="8" id="KW-0472">Membrane</keyword>
<evidence type="ECO:0000259" key="11">
    <source>
        <dbReference type="PROSITE" id="PS51866"/>
    </source>
</evidence>
<dbReference type="Pfam" id="PF00005">
    <property type="entry name" value="ABC_tran"/>
    <property type="match status" value="1"/>
</dbReference>
<dbReference type="GO" id="GO:0140359">
    <property type="term" value="F:ABC-type transporter activity"/>
    <property type="evidence" value="ECO:0007669"/>
    <property type="project" value="InterPro"/>
</dbReference>
<dbReference type="AlphaFoldDB" id="A0A437QHP3"/>
<evidence type="ECO:0000256" key="1">
    <source>
        <dbReference type="ARBA" id="ARBA00022448"/>
    </source>
</evidence>
<dbReference type="InterPro" id="IPR003439">
    <property type="entry name" value="ABC_transporter-like_ATP-bd"/>
</dbReference>
<dbReference type="SUPFAM" id="SSF52540">
    <property type="entry name" value="P-loop containing nucleoside triphosphate hydrolases"/>
    <property type="match status" value="1"/>
</dbReference>
<dbReference type="InterPro" id="IPR011868">
    <property type="entry name" value="ModC_ABC_ATP-bd"/>
</dbReference>
<dbReference type="Proteomes" id="UP000287447">
    <property type="component" value="Unassembled WGS sequence"/>
</dbReference>
<dbReference type="InterPro" id="IPR050334">
    <property type="entry name" value="Molybdenum_import_ModC"/>
</dbReference>
<keyword evidence="13" id="KW-1185">Reference proteome</keyword>
<dbReference type="Gene3D" id="2.40.50.100">
    <property type="match status" value="1"/>
</dbReference>
<dbReference type="PROSITE" id="PS51866">
    <property type="entry name" value="MOP"/>
    <property type="match status" value="1"/>
</dbReference>
<dbReference type="InterPro" id="IPR008995">
    <property type="entry name" value="Mo/tungstate-bd_C_term_dom"/>
</dbReference>
<protein>
    <submittedName>
        <fullName evidence="12">Molybdenum ABC transporter ATP-binding protein</fullName>
    </submittedName>
</protein>
<dbReference type="Pfam" id="PF03459">
    <property type="entry name" value="TOBE"/>
    <property type="match status" value="1"/>
</dbReference>
<feature type="domain" description="Mop" evidence="11">
    <location>
        <begin position="293"/>
        <end position="366"/>
    </location>
</feature>
<keyword evidence="2" id="KW-1003">Cell membrane</keyword>
<dbReference type="PANTHER" id="PTHR43514:SF4">
    <property type="entry name" value="ABC TRANSPORTER I FAMILY MEMBER 10"/>
    <property type="match status" value="1"/>
</dbReference>
<evidence type="ECO:0000259" key="10">
    <source>
        <dbReference type="PROSITE" id="PS50893"/>
    </source>
</evidence>
<keyword evidence="3 9" id="KW-0500">Molybdenum</keyword>
<dbReference type="InterPro" id="IPR003593">
    <property type="entry name" value="AAA+_ATPase"/>
</dbReference>
<feature type="domain" description="ABC transporter" evidence="10">
    <location>
        <begin position="1"/>
        <end position="233"/>
    </location>
</feature>
<evidence type="ECO:0000256" key="7">
    <source>
        <dbReference type="ARBA" id="ARBA00022967"/>
    </source>
</evidence>
<proteinExistence type="predicted"/>
<evidence type="ECO:0000256" key="5">
    <source>
        <dbReference type="ARBA" id="ARBA00022741"/>
    </source>
</evidence>
<comment type="caution">
    <text evidence="12">The sequence shown here is derived from an EMBL/GenBank/DDBJ whole genome shotgun (WGS) entry which is preliminary data.</text>
</comment>
<dbReference type="SUPFAM" id="SSF50331">
    <property type="entry name" value="MOP-like"/>
    <property type="match status" value="1"/>
</dbReference>
<dbReference type="EMBL" id="SADE01000004">
    <property type="protein sequence ID" value="RVU34039.1"/>
    <property type="molecule type" value="Genomic_DNA"/>
</dbReference>
<evidence type="ECO:0000313" key="12">
    <source>
        <dbReference type="EMBL" id="RVU34039.1"/>
    </source>
</evidence>
<dbReference type="OrthoDB" id="9802264at2"/>
<keyword evidence="5" id="KW-0547">Nucleotide-binding</keyword>
<gene>
    <name evidence="12" type="primary">modC</name>
    <name evidence="12" type="ORF">EOI86_23250</name>
</gene>
<dbReference type="InterPro" id="IPR004606">
    <property type="entry name" value="Mop_domain"/>
</dbReference>
<dbReference type="InterPro" id="IPR005116">
    <property type="entry name" value="Transp-assoc_OB_typ1"/>
</dbReference>
<dbReference type="GO" id="GO:0016020">
    <property type="term" value="C:membrane"/>
    <property type="evidence" value="ECO:0007669"/>
    <property type="project" value="InterPro"/>
</dbReference>
<keyword evidence="4" id="KW-0997">Cell inner membrane</keyword>
<dbReference type="RefSeq" id="WP_127768069.1">
    <property type="nucleotide sequence ID" value="NZ_SADE01000004.1"/>
</dbReference>
<evidence type="ECO:0000256" key="6">
    <source>
        <dbReference type="ARBA" id="ARBA00022840"/>
    </source>
</evidence>
<dbReference type="NCBIfam" id="TIGR02142">
    <property type="entry name" value="modC_ABC"/>
    <property type="match status" value="1"/>
</dbReference>
<evidence type="ECO:0000256" key="2">
    <source>
        <dbReference type="ARBA" id="ARBA00022475"/>
    </source>
</evidence>
<dbReference type="PROSITE" id="PS50893">
    <property type="entry name" value="ABC_TRANSPORTER_2"/>
    <property type="match status" value="1"/>
</dbReference>
<keyword evidence="1" id="KW-0813">Transport</keyword>
<evidence type="ECO:0000313" key="13">
    <source>
        <dbReference type="Proteomes" id="UP000287447"/>
    </source>
</evidence>
<dbReference type="Gene3D" id="3.40.50.300">
    <property type="entry name" value="P-loop containing nucleotide triphosphate hydrolases"/>
    <property type="match status" value="1"/>
</dbReference>
<reference evidence="13" key="1">
    <citation type="submission" date="2019-01" db="EMBL/GenBank/DDBJ databases">
        <title>Gri0909 isolated from a small marine red alga.</title>
        <authorList>
            <person name="Kim J."/>
            <person name="Jeong S.E."/>
            <person name="Jeon C.O."/>
        </authorList>
    </citation>
    <scope>NUCLEOTIDE SEQUENCE [LARGE SCALE GENOMIC DNA]</scope>
    <source>
        <strain evidence="13">Gri0909</strain>
    </source>
</reference>
<dbReference type="GO" id="GO:0005524">
    <property type="term" value="F:ATP binding"/>
    <property type="evidence" value="ECO:0007669"/>
    <property type="project" value="UniProtKB-KW"/>
</dbReference>
<sequence>MIELRARKHFPSFAIDAEIVIEPEESGIVALFGKSGCGKTSIINMIAGLLRPDAGKVAIDGRVLFDSAAGVDIPPYRRDVGYVFQDARLFPHMTVKSNLLYGAGRQSETRFDLGQITDLLDIGHLLTRRPGELSGGEKQRVSIGRTILSNPRILLMDEPLASLDGARKAEILPFIQRLRDELGLPIIYVSHSIEEVVRLADVMVLIDDGRVAASGDVGDITSRLDLYPLTGRYEAGSVLAATVKDQDADYGLTVLDTPGGDIRVPQLSLPPGQSLRLRIRARDVALAIERPTGTSFQNILSGTVREIGERIHTRSDAAADAMVEVSVDIGAPLRVRITRKSLDELGLRTGSLVYALIKAVAIDKHTLGRGAGSEHAARYS</sequence>
<name>A0A437QHP3_9PROT</name>
<dbReference type="PROSITE" id="PS00211">
    <property type="entry name" value="ABC_TRANSPORTER_1"/>
    <property type="match status" value="1"/>
</dbReference>
<evidence type="ECO:0000256" key="4">
    <source>
        <dbReference type="ARBA" id="ARBA00022519"/>
    </source>
</evidence>
<evidence type="ECO:0000256" key="9">
    <source>
        <dbReference type="PROSITE-ProRule" id="PRU01213"/>
    </source>
</evidence>
<keyword evidence="7" id="KW-1278">Translocase</keyword>
<accession>A0A437QHP3</accession>
<dbReference type="PANTHER" id="PTHR43514">
    <property type="entry name" value="ABC TRANSPORTER I FAMILY MEMBER 10"/>
    <property type="match status" value="1"/>
</dbReference>
<organism evidence="12 13">
    <name type="scientific">Hwanghaeella grinnelliae</name>
    <dbReference type="NCBI Taxonomy" id="2500179"/>
    <lineage>
        <taxon>Bacteria</taxon>
        <taxon>Pseudomonadati</taxon>
        <taxon>Pseudomonadota</taxon>
        <taxon>Alphaproteobacteria</taxon>
        <taxon>Rhodospirillales</taxon>
        <taxon>Rhodospirillaceae</taxon>
        <taxon>Hwanghaeella</taxon>
    </lineage>
</organism>
<evidence type="ECO:0000256" key="8">
    <source>
        <dbReference type="ARBA" id="ARBA00023136"/>
    </source>
</evidence>
<dbReference type="SMART" id="SM00382">
    <property type="entry name" value="AAA"/>
    <property type="match status" value="1"/>
</dbReference>
<dbReference type="GO" id="GO:0016887">
    <property type="term" value="F:ATP hydrolysis activity"/>
    <property type="evidence" value="ECO:0007669"/>
    <property type="project" value="InterPro"/>
</dbReference>
<dbReference type="GO" id="GO:0015098">
    <property type="term" value="F:molybdate ion transmembrane transporter activity"/>
    <property type="evidence" value="ECO:0007669"/>
    <property type="project" value="InterPro"/>
</dbReference>
<dbReference type="InterPro" id="IPR017871">
    <property type="entry name" value="ABC_transporter-like_CS"/>
</dbReference>
<dbReference type="InterPro" id="IPR027417">
    <property type="entry name" value="P-loop_NTPase"/>
</dbReference>
<evidence type="ECO:0000256" key="3">
    <source>
        <dbReference type="ARBA" id="ARBA00022505"/>
    </source>
</evidence>
<keyword evidence="6 12" id="KW-0067">ATP-binding</keyword>